<dbReference type="SUPFAM" id="SSF46565">
    <property type="entry name" value="Chaperone J-domain"/>
    <property type="match status" value="1"/>
</dbReference>
<dbReference type="PANTHER" id="PTHR24078:SF538">
    <property type="entry name" value="DNAJ HEAT SHOCK FAMILY PROTEIN"/>
    <property type="match status" value="1"/>
</dbReference>
<dbReference type="CDD" id="cd10747">
    <property type="entry name" value="DnaJ_C"/>
    <property type="match status" value="1"/>
</dbReference>
<sequence length="548" mass="60243">FDLLFVSVQQVAMKPGGSALNPHAAAYVPLSKREGASASAKPAAASTHHVQYQPYGAYGYGDQGSQMYMPKTTYSSDKQLRDEDLEMDMEIEYLSATFFDLSHESISDVYLANNGDLDATIEMLNQLEIYSTEAQEYLPDTLDIGDVPETTAPSTSSAPEQKNGSNEASASSTSSGAASYICGPLVSLSGYYYRNHLNTSVLEKNKVRILLLVLEDQIQSLNRIYKNMGLDYYNILKVNRNATEDDLKKSYRRLAMKWHPDKNPNTKLEAEAKFKQISEAYDVLSDPQKRAIYDQYGEEGLSDRPPPGSTGNNGRAGGYNPRNAEDIFAEFFGSSPFDFGSAGRSMRFQSDGGGMFGGRTYTDGTVPKKPPPVESKLPCTLEELYSGSTRKMKISRSLIDTNGRQGQETEVLTIDVKPGWKKGTKIKFPDKGNETVNQLPADLVFVIDEKPHDLFKRDGNDLITSTRVTLAEAIGGTTVSINTLDGRNVPVGVTDIISPGHEHVVPGEGMPVAKEPRNKCDLKIKFDVEFPTRLTTDQKSALKRVLVG</sequence>
<dbReference type="InterPro" id="IPR036869">
    <property type="entry name" value="J_dom_sf"/>
</dbReference>
<feature type="compositionally biased region" description="Polar residues" evidence="2">
    <location>
        <begin position="151"/>
        <end position="164"/>
    </location>
</feature>
<dbReference type="Pfam" id="PF01556">
    <property type="entry name" value="DnaJ_C"/>
    <property type="match status" value="1"/>
</dbReference>
<accession>A0ABQ7M6L0</accession>
<dbReference type="Proteomes" id="UP000823674">
    <property type="component" value="Chromosome A06"/>
</dbReference>
<reference evidence="5 6" key="1">
    <citation type="submission" date="2021-03" db="EMBL/GenBank/DDBJ databases">
        <authorList>
            <person name="King G.J."/>
            <person name="Bancroft I."/>
            <person name="Baten A."/>
            <person name="Bloomfield J."/>
            <person name="Borpatragohain P."/>
            <person name="He Z."/>
            <person name="Irish N."/>
            <person name="Irwin J."/>
            <person name="Liu K."/>
            <person name="Mauleon R.P."/>
            <person name="Moore J."/>
            <person name="Morris R."/>
            <person name="Ostergaard L."/>
            <person name="Wang B."/>
            <person name="Wells R."/>
        </authorList>
    </citation>
    <scope>NUCLEOTIDE SEQUENCE [LARGE SCALE GENOMIC DNA]</scope>
    <source>
        <strain evidence="5">R-o-18</strain>
        <tissue evidence="5">Leaf</tissue>
    </source>
</reference>
<feature type="region of interest" description="Disordered" evidence="2">
    <location>
        <begin position="143"/>
        <end position="177"/>
    </location>
</feature>
<dbReference type="Gene3D" id="1.10.8.10">
    <property type="entry name" value="DNA helicase RuvA subunit, C-terminal domain"/>
    <property type="match status" value="1"/>
</dbReference>
<dbReference type="CDD" id="cd14371">
    <property type="entry name" value="CUE_CID7_like"/>
    <property type="match status" value="1"/>
</dbReference>
<dbReference type="InterPro" id="IPR003892">
    <property type="entry name" value="CUE"/>
</dbReference>
<dbReference type="Gene3D" id="2.60.260.20">
    <property type="entry name" value="Urease metallochaperone UreE, N-terminal domain"/>
    <property type="match status" value="2"/>
</dbReference>
<dbReference type="InterPro" id="IPR051339">
    <property type="entry name" value="DnaJ_subfamily_B"/>
</dbReference>
<dbReference type="InterPro" id="IPR041806">
    <property type="entry name" value="CID5/6/7_CUE"/>
</dbReference>
<dbReference type="InterPro" id="IPR018253">
    <property type="entry name" value="DnaJ_domain_CS"/>
</dbReference>
<dbReference type="SUPFAM" id="SSF49493">
    <property type="entry name" value="HSP40/DnaJ peptide-binding domain"/>
    <property type="match status" value="2"/>
</dbReference>
<organism evidence="5 6">
    <name type="scientific">Brassica rapa subsp. trilocularis</name>
    <dbReference type="NCBI Taxonomy" id="1813537"/>
    <lineage>
        <taxon>Eukaryota</taxon>
        <taxon>Viridiplantae</taxon>
        <taxon>Streptophyta</taxon>
        <taxon>Embryophyta</taxon>
        <taxon>Tracheophyta</taxon>
        <taxon>Spermatophyta</taxon>
        <taxon>Magnoliopsida</taxon>
        <taxon>eudicotyledons</taxon>
        <taxon>Gunneridae</taxon>
        <taxon>Pentapetalae</taxon>
        <taxon>rosids</taxon>
        <taxon>malvids</taxon>
        <taxon>Brassicales</taxon>
        <taxon>Brassicaceae</taxon>
        <taxon>Brassiceae</taxon>
        <taxon>Brassica</taxon>
    </lineage>
</organism>
<feature type="non-terminal residue" evidence="5">
    <location>
        <position position="1"/>
    </location>
</feature>
<dbReference type="InterPro" id="IPR008971">
    <property type="entry name" value="HSP40/DnaJ_pept-bd"/>
</dbReference>
<feature type="region of interest" description="Disordered" evidence="2">
    <location>
        <begin position="297"/>
        <end position="319"/>
    </location>
</feature>
<evidence type="ECO:0000313" key="6">
    <source>
        <dbReference type="Proteomes" id="UP000823674"/>
    </source>
</evidence>
<comment type="caution">
    <text evidence="5">The sequence shown here is derived from an EMBL/GenBank/DDBJ whole genome shotgun (WGS) entry which is preliminary data.</text>
</comment>
<dbReference type="CDD" id="cd06257">
    <property type="entry name" value="DnaJ"/>
    <property type="match status" value="1"/>
</dbReference>
<evidence type="ECO:0000259" key="3">
    <source>
        <dbReference type="PROSITE" id="PS50076"/>
    </source>
</evidence>
<dbReference type="PROSITE" id="PS50076">
    <property type="entry name" value="DNAJ_2"/>
    <property type="match status" value="1"/>
</dbReference>
<evidence type="ECO:0000313" key="5">
    <source>
        <dbReference type="EMBL" id="KAG5394434.1"/>
    </source>
</evidence>
<protein>
    <recommendedName>
        <fullName evidence="7">J domain-containing protein</fullName>
    </recommendedName>
</protein>
<dbReference type="PANTHER" id="PTHR24078">
    <property type="entry name" value="DNAJ HOMOLOG SUBFAMILY C MEMBER"/>
    <property type="match status" value="1"/>
</dbReference>
<feature type="compositionally biased region" description="Low complexity" evidence="2">
    <location>
        <begin position="165"/>
        <end position="177"/>
    </location>
</feature>
<dbReference type="EMBL" id="JADBGQ010000006">
    <property type="protein sequence ID" value="KAG5394434.1"/>
    <property type="molecule type" value="Genomic_DNA"/>
</dbReference>
<dbReference type="PROSITE" id="PS00636">
    <property type="entry name" value="DNAJ_1"/>
    <property type="match status" value="1"/>
</dbReference>
<dbReference type="PRINTS" id="PR00625">
    <property type="entry name" value="JDOMAIN"/>
</dbReference>
<evidence type="ECO:0008006" key="7">
    <source>
        <dbReference type="Google" id="ProtNLM"/>
    </source>
</evidence>
<feature type="domain" description="CUE" evidence="4">
    <location>
        <begin position="86"/>
        <end position="129"/>
    </location>
</feature>
<evidence type="ECO:0000256" key="2">
    <source>
        <dbReference type="SAM" id="MobiDB-lite"/>
    </source>
</evidence>
<dbReference type="SMART" id="SM00271">
    <property type="entry name" value="DnaJ"/>
    <property type="match status" value="1"/>
</dbReference>
<gene>
    <name evidence="5" type="primary">A06p044020.1_BraROA</name>
    <name evidence="5" type="ORF">IGI04_024397</name>
</gene>
<dbReference type="Gene3D" id="1.10.287.110">
    <property type="entry name" value="DnaJ domain"/>
    <property type="match status" value="1"/>
</dbReference>
<name>A0ABQ7M6L0_BRACM</name>
<feature type="domain" description="J" evidence="3">
    <location>
        <begin position="231"/>
        <end position="297"/>
    </location>
</feature>
<dbReference type="InterPro" id="IPR001623">
    <property type="entry name" value="DnaJ_domain"/>
</dbReference>
<dbReference type="PROSITE" id="PS51140">
    <property type="entry name" value="CUE"/>
    <property type="match status" value="1"/>
</dbReference>
<keyword evidence="6" id="KW-1185">Reference proteome</keyword>
<keyword evidence="1" id="KW-0143">Chaperone</keyword>
<dbReference type="Pfam" id="PF00226">
    <property type="entry name" value="DnaJ"/>
    <property type="match status" value="1"/>
</dbReference>
<proteinExistence type="predicted"/>
<evidence type="ECO:0000256" key="1">
    <source>
        <dbReference type="ARBA" id="ARBA00023186"/>
    </source>
</evidence>
<evidence type="ECO:0000259" key="4">
    <source>
        <dbReference type="PROSITE" id="PS51140"/>
    </source>
</evidence>
<dbReference type="InterPro" id="IPR002939">
    <property type="entry name" value="DnaJ_C"/>
</dbReference>